<evidence type="ECO:0000256" key="6">
    <source>
        <dbReference type="SAM" id="Phobius"/>
    </source>
</evidence>
<evidence type="ECO:0000313" key="7">
    <source>
        <dbReference type="EMBL" id="KAK7389483.1"/>
    </source>
</evidence>
<dbReference type="InterPro" id="IPR001046">
    <property type="entry name" value="NRAMP_fam"/>
</dbReference>
<comment type="subcellular location">
    <subcellularLocation>
        <location evidence="1">Membrane</location>
        <topology evidence="1">Multi-pass membrane protein</topology>
    </subcellularLocation>
</comment>
<dbReference type="HAMAP" id="MF_00221">
    <property type="entry name" value="NRAMP"/>
    <property type="match status" value="1"/>
</dbReference>
<feature type="transmembrane region" description="Helical" evidence="6">
    <location>
        <begin position="272"/>
        <end position="293"/>
    </location>
</feature>
<feature type="transmembrane region" description="Helical" evidence="6">
    <location>
        <begin position="224"/>
        <end position="251"/>
    </location>
</feature>
<keyword evidence="8" id="KW-1185">Reference proteome</keyword>
<gene>
    <name evidence="7" type="ORF">VNO78_24574</name>
</gene>
<protein>
    <submittedName>
        <fullName evidence="7">Uncharacterized protein</fullName>
    </submittedName>
</protein>
<comment type="caution">
    <text evidence="7">The sequence shown here is derived from an EMBL/GenBank/DDBJ whole genome shotgun (WGS) entry which is preliminary data.</text>
</comment>
<organism evidence="7 8">
    <name type="scientific">Psophocarpus tetragonolobus</name>
    <name type="common">Winged bean</name>
    <name type="synonym">Dolichos tetragonolobus</name>
    <dbReference type="NCBI Taxonomy" id="3891"/>
    <lineage>
        <taxon>Eukaryota</taxon>
        <taxon>Viridiplantae</taxon>
        <taxon>Streptophyta</taxon>
        <taxon>Embryophyta</taxon>
        <taxon>Tracheophyta</taxon>
        <taxon>Spermatophyta</taxon>
        <taxon>Magnoliopsida</taxon>
        <taxon>eudicotyledons</taxon>
        <taxon>Gunneridae</taxon>
        <taxon>Pentapetalae</taxon>
        <taxon>rosids</taxon>
        <taxon>fabids</taxon>
        <taxon>Fabales</taxon>
        <taxon>Fabaceae</taxon>
        <taxon>Papilionoideae</taxon>
        <taxon>50 kb inversion clade</taxon>
        <taxon>NPAAA clade</taxon>
        <taxon>indigoferoid/millettioid clade</taxon>
        <taxon>Phaseoleae</taxon>
        <taxon>Psophocarpus</taxon>
    </lineage>
</organism>
<accession>A0AAN9S585</accession>
<dbReference type="PRINTS" id="PR00447">
    <property type="entry name" value="NATRESASSCMP"/>
</dbReference>
<dbReference type="Pfam" id="PF01566">
    <property type="entry name" value="Nramp"/>
    <property type="match status" value="1"/>
</dbReference>
<evidence type="ECO:0000256" key="3">
    <source>
        <dbReference type="ARBA" id="ARBA00022692"/>
    </source>
</evidence>
<feature type="transmembrane region" description="Helical" evidence="6">
    <location>
        <begin position="330"/>
        <end position="349"/>
    </location>
</feature>
<feature type="transmembrane region" description="Helical" evidence="6">
    <location>
        <begin position="426"/>
        <end position="450"/>
    </location>
</feature>
<feature type="transmembrane region" description="Helical" evidence="6">
    <location>
        <begin position="369"/>
        <end position="388"/>
    </location>
</feature>
<sequence length="544" mass="58985">MTLTGSSSGQPQFIASTGNRSLSNAPLIENSDTHQIVVPDRNSWKNLFAYVGPGFLVSIAYIDPGNFETDLQAGAQYKYELLWIILLASCAALLIQSMAANLGVVTGMHLAEHCRNEYSRVPNFILWVIAEIAIVACDIPEVIGTAFALNMLFNIPVWVGVLLTGLSTLILLALQQYGVRKLEFFIAFLVFTIAGCFMTELGYAKPVAKEVVRGLFIPKLEGHGATGLAISLLGAMVMPHNLFLHSALVLSRKIPRSLRGIKEACRFYMIESAFALTVAFLINISVISVSGAVCNSSNLSAEDKNSCQDLDLNKASFLLRNVLGKWSSKLFAIALLASGQSSTITGTYAGQYVMQGFLDLRLKSWIRNLLTRCLAIVPSLIVALIGGSAGAGELIIIASMILSFELPFALIPLLKFTSSKIKMGEHVNSVTISTVTWIIGSLIMGINIYYLLTSFVKLLLHSEVKIVAKVFLGILGFSGVAVYMGGIAYLVFRKNKKTALILACTTQGDGQVGNEQGDISMYSLPRDDIISMQLPQKRSTSEID</sequence>
<feature type="transmembrane region" description="Helical" evidence="6">
    <location>
        <begin position="394"/>
        <end position="414"/>
    </location>
</feature>
<dbReference type="GO" id="GO:0015086">
    <property type="term" value="F:cadmium ion transmembrane transporter activity"/>
    <property type="evidence" value="ECO:0007669"/>
    <property type="project" value="TreeGrafter"/>
</dbReference>
<evidence type="ECO:0000256" key="1">
    <source>
        <dbReference type="ARBA" id="ARBA00004141"/>
    </source>
</evidence>
<reference evidence="7 8" key="1">
    <citation type="submission" date="2024-01" db="EMBL/GenBank/DDBJ databases">
        <title>The genomes of 5 underutilized Papilionoideae crops provide insights into root nodulation and disease resistanc.</title>
        <authorList>
            <person name="Jiang F."/>
        </authorList>
    </citation>
    <scope>NUCLEOTIDE SEQUENCE [LARGE SCALE GENOMIC DNA]</scope>
    <source>
        <strain evidence="7">DUOXIRENSHENG_FW03</strain>
        <tissue evidence="7">Leaves</tissue>
    </source>
</reference>
<dbReference type="PANTHER" id="PTHR11706">
    <property type="entry name" value="SOLUTE CARRIER PROTEIN FAMILY 11 MEMBER"/>
    <property type="match status" value="1"/>
</dbReference>
<feature type="transmembrane region" description="Helical" evidence="6">
    <location>
        <begin position="470"/>
        <end position="492"/>
    </location>
</feature>
<dbReference type="EMBL" id="JAYMYS010000006">
    <property type="protein sequence ID" value="KAK7389483.1"/>
    <property type="molecule type" value="Genomic_DNA"/>
</dbReference>
<proteinExistence type="inferred from homology"/>
<name>A0AAN9S585_PSOTE</name>
<dbReference type="NCBIfam" id="NF001923">
    <property type="entry name" value="PRK00701.1"/>
    <property type="match status" value="1"/>
</dbReference>
<evidence type="ECO:0000313" key="8">
    <source>
        <dbReference type="Proteomes" id="UP001386955"/>
    </source>
</evidence>
<comment type="similarity">
    <text evidence="2">Belongs to the NRAMP (TC 2.A.55) family.</text>
</comment>
<feature type="transmembrane region" description="Helical" evidence="6">
    <location>
        <begin position="155"/>
        <end position="174"/>
    </location>
</feature>
<dbReference type="PANTHER" id="PTHR11706:SF54">
    <property type="entry name" value="METAL TRANSPORTER NRAMP1"/>
    <property type="match status" value="1"/>
</dbReference>
<dbReference type="GO" id="GO:0034755">
    <property type="term" value="P:iron ion transmembrane transport"/>
    <property type="evidence" value="ECO:0007669"/>
    <property type="project" value="TreeGrafter"/>
</dbReference>
<evidence type="ECO:0000256" key="5">
    <source>
        <dbReference type="ARBA" id="ARBA00023136"/>
    </source>
</evidence>
<keyword evidence="3 6" id="KW-0812">Transmembrane</keyword>
<evidence type="ECO:0000256" key="4">
    <source>
        <dbReference type="ARBA" id="ARBA00022989"/>
    </source>
</evidence>
<keyword evidence="4 6" id="KW-1133">Transmembrane helix</keyword>
<dbReference type="GO" id="GO:0005384">
    <property type="term" value="F:manganese ion transmembrane transporter activity"/>
    <property type="evidence" value="ECO:0007669"/>
    <property type="project" value="TreeGrafter"/>
</dbReference>
<feature type="transmembrane region" description="Helical" evidence="6">
    <location>
        <begin position="186"/>
        <end position="204"/>
    </location>
</feature>
<keyword evidence="5 6" id="KW-0472">Membrane</keyword>
<dbReference type="NCBIfam" id="TIGR01197">
    <property type="entry name" value="nramp"/>
    <property type="match status" value="1"/>
</dbReference>
<dbReference type="AlphaFoldDB" id="A0AAN9S585"/>
<dbReference type="NCBIfam" id="NF037982">
    <property type="entry name" value="Nramp_1"/>
    <property type="match status" value="1"/>
</dbReference>
<feature type="transmembrane region" description="Helical" evidence="6">
    <location>
        <begin position="124"/>
        <end position="149"/>
    </location>
</feature>
<feature type="transmembrane region" description="Helical" evidence="6">
    <location>
        <begin position="82"/>
        <end position="104"/>
    </location>
</feature>
<feature type="transmembrane region" description="Helical" evidence="6">
    <location>
        <begin position="44"/>
        <end position="62"/>
    </location>
</feature>
<dbReference type="GO" id="GO:0005886">
    <property type="term" value="C:plasma membrane"/>
    <property type="evidence" value="ECO:0007669"/>
    <property type="project" value="TreeGrafter"/>
</dbReference>
<dbReference type="Proteomes" id="UP001386955">
    <property type="component" value="Unassembled WGS sequence"/>
</dbReference>
<evidence type="ECO:0000256" key="2">
    <source>
        <dbReference type="ARBA" id="ARBA00009965"/>
    </source>
</evidence>